<feature type="transmembrane region" description="Helical" evidence="12">
    <location>
        <begin position="126"/>
        <end position="146"/>
    </location>
</feature>
<feature type="transmembrane region" description="Helical" evidence="12">
    <location>
        <begin position="167"/>
        <end position="187"/>
    </location>
</feature>
<organism evidence="13 14">
    <name type="scientific">Propioniciclava coleopterorum</name>
    <dbReference type="NCBI Taxonomy" id="2714937"/>
    <lineage>
        <taxon>Bacteria</taxon>
        <taxon>Bacillati</taxon>
        <taxon>Actinomycetota</taxon>
        <taxon>Actinomycetes</taxon>
        <taxon>Propionibacteriales</taxon>
        <taxon>Propionibacteriaceae</taxon>
        <taxon>Propioniciclava</taxon>
    </lineage>
</organism>
<feature type="transmembrane region" description="Helical" evidence="12">
    <location>
        <begin position="260"/>
        <end position="282"/>
    </location>
</feature>
<feature type="transmembrane region" description="Helical" evidence="12">
    <location>
        <begin position="235"/>
        <end position="254"/>
    </location>
</feature>
<evidence type="ECO:0000256" key="10">
    <source>
        <dbReference type="ARBA" id="ARBA00023157"/>
    </source>
</evidence>
<dbReference type="InterPro" id="IPR003780">
    <property type="entry name" value="COX15/CtaA_fam"/>
</dbReference>
<dbReference type="AlphaFoldDB" id="A0A6G7Y8Q3"/>
<comment type="subcellular location">
    <subcellularLocation>
        <location evidence="1">Membrane</location>
        <topology evidence="1">Multi-pass membrane protein</topology>
    </subcellularLocation>
</comment>
<name>A0A6G7Y8Q3_9ACTN</name>
<evidence type="ECO:0000313" key="14">
    <source>
        <dbReference type="Proteomes" id="UP000501058"/>
    </source>
</evidence>
<keyword evidence="5 12" id="KW-1133">Transmembrane helix</keyword>
<keyword evidence="2" id="KW-1003">Cell membrane</keyword>
<keyword evidence="14" id="KW-1185">Reference proteome</keyword>
<keyword evidence="4" id="KW-0479">Metal-binding</keyword>
<feature type="transmembrane region" description="Helical" evidence="12">
    <location>
        <begin position="100"/>
        <end position="120"/>
    </location>
</feature>
<dbReference type="PANTHER" id="PTHR35457">
    <property type="entry name" value="HEME A SYNTHASE"/>
    <property type="match status" value="1"/>
</dbReference>
<evidence type="ECO:0000256" key="1">
    <source>
        <dbReference type="ARBA" id="ARBA00004141"/>
    </source>
</evidence>
<dbReference type="InterPro" id="IPR050450">
    <property type="entry name" value="COX15/CtaA_HemeA_synthase"/>
</dbReference>
<comment type="pathway">
    <text evidence="11">Porphyrin-containing compound metabolism.</text>
</comment>
<feature type="transmembrane region" description="Helical" evidence="12">
    <location>
        <begin position="207"/>
        <end position="228"/>
    </location>
</feature>
<evidence type="ECO:0000256" key="7">
    <source>
        <dbReference type="ARBA" id="ARBA00023004"/>
    </source>
</evidence>
<proteinExistence type="predicted"/>
<evidence type="ECO:0000256" key="2">
    <source>
        <dbReference type="ARBA" id="ARBA00022475"/>
    </source>
</evidence>
<evidence type="ECO:0000256" key="6">
    <source>
        <dbReference type="ARBA" id="ARBA00023002"/>
    </source>
</evidence>
<keyword evidence="8" id="KW-0350">Heme biosynthesis</keyword>
<reference evidence="13 14" key="1">
    <citation type="submission" date="2020-03" db="EMBL/GenBank/DDBJ databases">
        <title>Propioniciclava sp. nov., isolated from Hydrophilus acuminatus.</title>
        <authorList>
            <person name="Hyun D.-W."/>
            <person name="Bae J.-W."/>
        </authorList>
    </citation>
    <scope>NUCLEOTIDE SEQUENCE [LARGE SCALE GENOMIC DNA]</scope>
    <source>
        <strain evidence="13 14">HDW11</strain>
    </source>
</reference>
<gene>
    <name evidence="13" type="ORF">G7070_12935</name>
</gene>
<dbReference type="EMBL" id="CP049865">
    <property type="protein sequence ID" value="QIK72997.1"/>
    <property type="molecule type" value="Genomic_DNA"/>
</dbReference>
<evidence type="ECO:0000256" key="9">
    <source>
        <dbReference type="ARBA" id="ARBA00023136"/>
    </source>
</evidence>
<keyword evidence="7" id="KW-0408">Iron</keyword>
<protein>
    <submittedName>
        <fullName evidence="13">Heme A synthase</fullName>
    </submittedName>
</protein>
<evidence type="ECO:0000313" key="13">
    <source>
        <dbReference type="EMBL" id="QIK72997.1"/>
    </source>
</evidence>
<dbReference type="KEGG" id="prv:G7070_12935"/>
<keyword evidence="6" id="KW-0560">Oxidoreductase</keyword>
<keyword evidence="3 12" id="KW-0812">Transmembrane</keyword>
<dbReference type="GO" id="GO:0016491">
    <property type="term" value="F:oxidoreductase activity"/>
    <property type="evidence" value="ECO:0007669"/>
    <property type="project" value="UniProtKB-KW"/>
</dbReference>
<keyword evidence="10" id="KW-1015">Disulfide bond</keyword>
<dbReference type="GO" id="GO:0016020">
    <property type="term" value="C:membrane"/>
    <property type="evidence" value="ECO:0007669"/>
    <property type="project" value="UniProtKB-SubCell"/>
</dbReference>
<evidence type="ECO:0000256" key="4">
    <source>
        <dbReference type="ARBA" id="ARBA00022723"/>
    </source>
</evidence>
<dbReference type="Proteomes" id="UP000501058">
    <property type="component" value="Chromosome"/>
</dbReference>
<dbReference type="RefSeq" id="WP_166234068.1">
    <property type="nucleotide sequence ID" value="NZ_CP049865.1"/>
</dbReference>
<accession>A0A6G7Y8Q3</accession>
<dbReference type="Pfam" id="PF02628">
    <property type="entry name" value="COX15-CtaA"/>
    <property type="match status" value="1"/>
</dbReference>
<evidence type="ECO:0000256" key="12">
    <source>
        <dbReference type="SAM" id="Phobius"/>
    </source>
</evidence>
<sequence length="303" mass="32856">MDQLNLTWLRRWAVASLVANMAIVWTGALVRLTKSGLGCATWPQCQPGSYVPRPEDGLHGLIEFGNRTLTFVLAAIALGMFITAYRAWKAGAVTERMPVLAFGVGLGIIAQAVIGGVSVLMQLNPWVVGLHMVVSMALILMCVVLVRDAYGLRPVPVPNRLVTLTTVVFWLGMVVVALGVVVTGAGPHAGDGAAQRNGLSAEWTAKIHAWAVWAIVALTLLGLWWAWAQPRARRLWLGLLAVILLQGVIGYVQYFTHLPMGMVFAHMVGTTLFAAALGHLYFRTVPDAPAWYRPARDVHLHAS</sequence>
<keyword evidence="9 12" id="KW-0472">Membrane</keyword>
<evidence type="ECO:0000256" key="5">
    <source>
        <dbReference type="ARBA" id="ARBA00022989"/>
    </source>
</evidence>
<evidence type="ECO:0000256" key="3">
    <source>
        <dbReference type="ARBA" id="ARBA00022692"/>
    </source>
</evidence>
<dbReference type="GO" id="GO:0046872">
    <property type="term" value="F:metal ion binding"/>
    <property type="evidence" value="ECO:0007669"/>
    <property type="project" value="UniProtKB-KW"/>
</dbReference>
<dbReference type="GO" id="GO:0006784">
    <property type="term" value="P:heme A biosynthetic process"/>
    <property type="evidence" value="ECO:0007669"/>
    <property type="project" value="InterPro"/>
</dbReference>
<evidence type="ECO:0000256" key="8">
    <source>
        <dbReference type="ARBA" id="ARBA00023133"/>
    </source>
</evidence>
<feature type="transmembrane region" description="Helical" evidence="12">
    <location>
        <begin position="12"/>
        <end position="32"/>
    </location>
</feature>
<feature type="transmembrane region" description="Helical" evidence="12">
    <location>
        <begin position="68"/>
        <end position="88"/>
    </location>
</feature>
<dbReference type="PANTHER" id="PTHR35457:SF1">
    <property type="entry name" value="HEME A SYNTHASE"/>
    <property type="match status" value="1"/>
</dbReference>
<evidence type="ECO:0000256" key="11">
    <source>
        <dbReference type="ARBA" id="ARBA00023444"/>
    </source>
</evidence>